<gene>
    <name evidence="4" type="ORF">BHE90_017049</name>
</gene>
<keyword evidence="5" id="KW-1185">Reference proteome</keyword>
<comment type="caution">
    <text evidence="4">The sequence shown here is derived from an EMBL/GenBank/DDBJ whole genome shotgun (WGS) entry which is preliminary data.</text>
</comment>
<dbReference type="GO" id="GO:0003700">
    <property type="term" value="F:DNA-binding transcription factor activity"/>
    <property type="evidence" value="ECO:0007669"/>
    <property type="project" value="TreeGrafter"/>
</dbReference>
<dbReference type="GO" id="GO:0000976">
    <property type="term" value="F:transcription cis-regulatory region binding"/>
    <property type="evidence" value="ECO:0007669"/>
    <property type="project" value="TreeGrafter"/>
</dbReference>
<evidence type="ECO:0000313" key="4">
    <source>
        <dbReference type="EMBL" id="RTE68573.1"/>
    </source>
</evidence>
<sequence length="549" mass="61842">MSDGEDQVVNMEDFIPETDHQVVNSNRAYSIRHVAPQNGAFVCHDRRDQIPSLKPTGTLDAPSSIVDQSNDTALEVGPVASPLDPTAKTVGQTSPLSTLADPSYQQPSADHVLPAVDESDSQSPENDGSSLPRLREWTKPTTSTTAEARSSTEGAISLHQEAPNFPDGSDRCIRSERQHGSHWPGHLFDDEARLVKHFFDVLMPWFDYCWVRAPFRSFIQPRIFRDIGLLYAVLAVAARHREVTGTEYCNSNEYERECLGILIPTLNDNHATQSQDDAVLVSALMLRLLDEMTDPIDRRPVLRHVVSAPLLLRIRQHDPHPSELSNAAMAIVLRQEIYVANMTKRPVELNGHDCGLDDSLDAAPDVNWMLRIMSHTARITNYAYGSESRNETIWDQYWAYLEEWERKKPLSFRPLNDGNSLGERGGSIFPDIYYLNDCAIAARQYLETCKIILLANDPRLPALGIGRRKYIELQEERMRNGVRTICGIWLSNQLCVSARSLAGLAIAMTGELFMDPCETKQLLEIIIEAERHVAWPELKAGSQLKDFWM</sequence>
<dbReference type="Pfam" id="PF11951">
    <property type="entry name" value="Fungal_trans_2"/>
    <property type="match status" value="1"/>
</dbReference>
<dbReference type="PANTHER" id="PTHR37534:SF2">
    <property type="entry name" value="N-ACETYLTRANSFERASE DOMAIN-CONTAINING PROTEIN"/>
    <property type="match status" value="1"/>
</dbReference>
<evidence type="ECO:0000256" key="2">
    <source>
        <dbReference type="ARBA" id="ARBA00023242"/>
    </source>
</evidence>
<evidence type="ECO:0000256" key="3">
    <source>
        <dbReference type="SAM" id="MobiDB-lite"/>
    </source>
</evidence>
<dbReference type="Proteomes" id="UP000287124">
    <property type="component" value="Unassembled WGS sequence"/>
</dbReference>
<evidence type="ECO:0000313" key="5">
    <source>
        <dbReference type="Proteomes" id="UP000287124"/>
    </source>
</evidence>
<evidence type="ECO:0000256" key="1">
    <source>
        <dbReference type="ARBA" id="ARBA00004123"/>
    </source>
</evidence>
<name>A0A430KYP5_9HYPO</name>
<dbReference type="EMBL" id="MIKF01000786">
    <property type="protein sequence ID" value="RTE68573.1"/>
    <property type="molecule type" value="Genomic_DNA"/>
</dbReference>
<accession>A0A430KYP5</accession>
<organism evidence="4 5">
    <name type="scientific">Fusarium euwallaceae</name>
    <dbReference type="NCBI Taxonomy" id="1147111"/>
    <lineage>
        <taxon>Eukaryota</taxon>
        <taxon>Fungi</taxon>
        <taxon>Dikarya</taxon>
        <taxon>Ascomycota</taxon>
        <taxon>Pezizomycotina</taxon>
        <taxon>Sordariomycetes</taxon>
        <taxon>Hypocreomycetidae</taxon>
        <taxon>Hypocreales</taxon>
        <taxon>Nectriaceae</taxon>
        <taxon>Fusarium</taxon>
        <taxon>Fusarium solani species complex</taxon>
    </lineage>
</organism>
<dbReference type="GO" id="GO:0005634">
    <property type="term" value="C:nucleus"/>
    <property type="evidence" value="ECO:0007669"/>
    <property type="project" value="UniProtKB-SubCell"/>
</dbReference>
<proteinExistence type="predicted"/>
<reference evidence="4 5" key="1">
    <citation type="submission" date="2017-06" db="EMBL/GenBank/DDBJ databases">
        <title>Comparative genomic analysis of Ambrosia Fusariam Clade fungi.</title>
        <authorList>
            <person name="Stajich J.E."/>
            <person name="Carrillo J."/>
            <person name="Kijimoto T."/>
            <person name="Eskalen A."/>
            <person name="O'Donnell K."/>
            <person name="Kasson M."/>
        </authorList>
    </citation>
    <scope>NUCLEOTIDE SEQUENCE [LARGE SCALE GENOMIC DNA]</scope>
    <source>
        <strain evidence="4 5">UCR1854</strain>
    </source>
</reference>
<dbReference type="InterPro" id="IPR021858">
    <property type="entry name" value="Fun_TF"/>
</dbReference>
<evidence type="ECO:0008006" key="6">
    <source>
        <dbReference type="Google" id="ProtNLM"/>
    </source>
</evidence>
<keyword evidence="2" id="KW-0539">Nucleus</keyword>
<dbReference type="AlphaFoldDB" id="A0A430KYP5"/>
<feature type="region of interest" description="Disordered" evidence="3">
    <location>
        <begin position="75"/>
        <end position="171"/>
    </location>
</feature>
<dbReference type="PANTHER" id="PTHR37534">
    <property type="entry name" value="TRANSCRIPTIONAL ACTIVATOR PROTEIN UGA3"/>
    <property type="match status" value="1"/>
</dbReference>
<comment type="subcellular location">
    <subcellularLocation>
        <location evidence="1">Nucleus</location>
    </subcellularLocation>
</comment>
<dbReference type="GO" id="GO:0045944">
    <property type="term" value="P:positive regulation of transcription by RNA polymerase II"/>
    <property type="evidence" value="ECO:0007669"/>
    <property type="project" value="TreeGrafter"/>
</dbReference>
<protein>
    <recommendedName>
        <fullName evidence="6">Transcription factor domain-containing protein</fullName>
    </recommendedName>
</protein>
<feature type="compositionally biased region" description="Low complexity" evidence="3">
    <location>
        <begin position="141"/>
        <end position="153"/>
    </location>
</feature>